<protein>
    <recommendedName>
        <fullName evidence="2">Lipoprotein</fullName>
    </recommendedName>
</protein>
<reference evidence="1" key="1">
    <citation type="submission" date="2018-05" db="EMBL/GenBank/DDBJ databases">
        <authorList>
            <person name="Lanie J.A."/>
            <person name="Ng W.-L."/>
            <person name="Kazmierczak K.M."/>
            <person name="Andrzejewski T.M."/>
            <person name="Davidsen T.M."/>
            <person name="Wayne K.J."/>
            <person name="Tettelin H."/>
            <person name="Glass J.I."/>
            <person name="Rusch D."/>
            <person name="Podicherti R."/>
            <person name="Tsui H.-C.T."/>
            <person name="Winkler M.E."/>
        </authorList>
    </citation>
    <scope>NUCLEOTIDE SEQUENCE</scope>
</reference>
<sequence>MKKIIFIFLSTFLSLTLISCAKIDESSFCRKFIHREVRKVLQEKTTFCSSSLSETTTTSSTSNTCPAENWWQLMEGSTSRNVSLFGTPTLSRNSERTSGIDLYVDQAALSQYPKRDNYLSFDVFDADIDWGEKSPFGGHGNDQVDLSANAPVLSDNFT</sequence>
<accession>A0A382NKS5</accession>
<proteinExistence type="predicted"/>
<organism evidence="1">
    <name type="scientific">marine metagenome</name>
    <dbReference type="NCBI Taxonomy" id="408172"/>
    <lineage>
        <taxon>unclassified sequences</taxon>
        <taxon>metagenomes</taxon>
        <taxon>ecological metagenomes</taxon>
    </lineage>
</organism>
<dbReference type="AlphaFoldDB" id="A0A382NKS5"/>
<name>A0A382NKS5_9ZZZZ</name>
<dbReference type="PROSITE" id="PS51257">
    <property type="entry name" value="PROKAR_LIPOPROTEIN"/>
    <property type="match status" value="1"/>
</dbReference>
<gene>
    <name evidence="1" type="ORF">METZ01_LOCUS314663</name>
</gene>
<evidence type="ECO:0000313" key="1">
    <source>
        <dbReference type="EMBL" id="SVC61809.1"/>
    </source>
</evidence>
<feature type="non-terminal residue" evidence="1">
    <location>
        <position position="158"/>
    </location>
</feature>
<dbReference type="EMBL" id="UINC01101193">
    <property type="protein sequence ID" value="SVC61809.1"/>
    <property type="molecule type" value="Genomic_DNA"/>
</dbReference>
<evidence type="ECO:0008006" key="2">
    <source>
        <dbReference type="Google" id="ProtNLM"/>
    </source>
</evidence>